<comment type="caution">
    <text evidence="2">The sequence shown here is derived from an EMBL/GenBank/DDBJ whole genome shotgun (WGS) entry which is preliminary data.</text>
</comment>
<reference evidence="2 3" key="1">
    <citation type="submission" date="2019-05" db="EMBL/GenBank/DDBJ databases">
        <title>Another draft genome of Portunus trituberculatus and its Hox gene families provides insights of decapod evolution.</title>
        <authorList>
            <person name="Jeong J.-H."/>
            <person name="Song I."/>
            <person name="Kim S."/>
            <person name="Choi T."/>
            <person name="Kim D."/>
            <person name="Ryu S."/>
            <person name="Kim W."/>
        </authorList>
    </citation>
    <scope>NUCLEOTIDE SEQUENCE [LARGE SCALE GENOMIC DNA]</scope>
    <source>
        <tissue evidence="2">Muscle</tissue>
    </source>
</reference>
<dbReference type="InterPro" id="IPR036179">
    <property type="entry name" value="Ig-like_dom_sf"/>
</dbReference>
<accession>A0A5B7ISR4</accession>
<keyword evidence="3" id="KW-1185">Reference proteome</keyword>
<organism evidence="2 3">
    <name type="scientific">Portunus trituberculatus</name>
    <name type="common">Swimming crab</name>
    <name type="synonym">Neptunus trituberculatus</name>
    <dbReference type="NCBI Taxonomy" id="210409"/>
    <lineage>
        <taxon>Eukaryota</taxon>
        <taxon>Metazoa</taxon>
        <taxon>Ecdysozoa</taxon>
        <taxon>Arthropoda</taxon>
        <taxon>Crustacea</taxon>
        <taxon>Multicrustacea</taxon>
        <taxon>Malacostraca</taxon>
        <taxon>Eumalacostraca</taxon>
        <taxon>Eucarida</taxon>
        <taxon>Decapoda</taxon>
        <taxon>Pleocyemata</taxon>
        <taxon>Brachyura</taxon>
        <taxon>Eubrachyura</taxon>
        <taxon>Portunoidea</taxon>
        <taxon>Portunidae</taxon>
        <taxon>Portuninae</taxon>
        <taxon>Portunus</taxon>
    </lineage>
</organism>
<dbReference type="InterPro" id="IPR013783">
    <property type="entry name" value="Ig-like_fold"/>
</dbReference>
<dbReference type="AlphaFoldDB" id="A0A5B7ISR4"/>
<dbReference type="PANTHER" id="PTHR23278:SF19">
    <property type="entry name" value="OBSCURIN"/>
    <property type="match status" value="1"/>
</dbReference>
<evidence type="ECO:0008006" key="4">
    <source>
        <dbReference type="Google" id="ProtNLM"/>
    </source>
</evidence>
<evidence type="ECO:0000256" key="1">
    <source>
        <dbReference type="SAM" id="MobiDB-lite"/>
    </source>
</evidence>
<dbReference type="Proteomes" id="UP000324222">
    <property type="component" value="Unassembled WGS sequence"/>
</dbReference>
<protein>
    <recommendedName>
        <fullName evidence="4">Ig-like domain-containing protein</fullName>
    </recommendedName>
</protein>
<proteinExistence type="predicted"/>
<feature type="region of interest" description="Disordered" evidence="1">
    <location>
        <begin position="1"/>
        <end position="20"/>
    </location>
</feature>
<name>A0A5B7ISR4_PORTR</name>
<evidence type="ECO:0000313" key="2">
    <source>
        <dbReference type="EMBL" id="MPC86932.1"/>
    </source>
</evidence>
<dbReference type="CDD" id="cd00096">
    <property type="entry name" value="Ig"/>
    <property type="match status" value="1"/>
</dbReference>
<sequence>MKQISEVSGKKRDHNFHASGRPLPLVTWWHEGSLLDDVSEETRGQVTWNTLTLPDLTRQHLHRVITCQAANSNLTQPLRSSVTLDMSCEY</sequence>
<evidence type="ECO:0000313" key="3">
    <source>
        <dbReference type="Proteomes" id="UP000324222"/>
    </source>
</evidence>
<dbReference type="EMBL" id="VSRR010072988">
    <property type="protein sequence ID" value="MPC86932.1"/>
    <property type="molecule type" value="Genomic_DNA"/>
</dbReference>
<dbReference type="PANTHER" id="PTHR23278">
    <property type="entry name" value="SIDESTEP PROTEIN"/>
    <property type="match status" value="1"/>
</dbReference>
<gene>
    <name evidence="2" type="ORF">E2C01_081775</name>
</gene>
<dbReference type="Gene3D" id="2.60.40.10">
    <property type="entry name" value="Immunoglobulins"/>
    <property type="match status" value="1"/>
</dbReference>
<dbReference type="OrthoDB" id="6360979at2759"/>
<dbReference type="SUPFAM" id="SSF48726">
    <property type="entry name" value="Immunoglobulin"/>
    <property type="match status" value="1"/>
</dbReference>